<gene>
    <name evidence="2" type="ORF">FHR32_008705</name>
</gene>
<reference evidence="2 3" key="1">
    <citation type="submission" date="2020-08" db="EMBL/GenBank/DDBJ databases">
        <title>Sequencing the genomes of 1000 actinobacteria strains.</title>
        <authorList>
            <person name="Klenk H.-P."/>
        </authorList>
    </citation>
    <scope>NUCLEOTIDE SEQUENCE [LARGE SCALE GENOMIC DNA]</scope>
    <source>
        <strain evidence="2 3">DSM 43023</strain>
    </source>
</reference>
<keyword evidence="3" id="KW-1185">Reference proteome</keyword>
<dbReference type="AlphaFoldDB" id="A0A7W7S5J9"/>
<dbReference type="InterPro" id="IPR006827">
    <property type="entry name" value="Lant_deHydtase_N"/>
</dbReference>
<evidence type="ECO:0000313" key="2">
    <source>
        <dbReference type="EMBL" id="MBB4944299.1"/>
    </source>
</evidence>
<dbReference type="Proteomes" id="UP000534286">
    <property type="component" value="Unassembled WGS sequence"/>
</dbReference>
<evidence type="ECO:0000313" key="3">
    <source>
        <dbReference type="Proteomes" id="UP000534286"/>
    </source>
</evidence>
<dbReference type="Pfam" id="PF04738">
    <property type="entry name" value="Lant_dehydr_N"/>
    <property type="match status" value="1"/>
</dbReference>
<dbReference type="RefSeq" id="WP_184760140.1">
    <property type="nucleotide sequence ID" value="NZ_BAABEK010000141.1"/>
</dbReference>
<proteinExistence type="predicted"/>
<protein>
    <recommendedName>
        <fullName evidence="1">Lantibiotic dehydratase N-terminal domain-containing protein</fullName>
    </recommendedName>
</protein>
<comment type="caution">
    <text evidence="2">The sequence shown here is derived from an EMBL/GenBank/DDBJ whole genome shotgun (WGS) entry which is preliminary data.</text>
</comment>
<dbReference type="EMBL" id="JACHJU010000008">
    <property type="protein sequence ID" value="MBB4944299.1"/>
    <property type="molecule type" value="Genomic_DNA"/>
</dbReference>
<organism evidence="2 3">
    <name type="scientific">Streptosporangium album</name>
    <dbReference type="NCBI Taxonomy" id="47479"/>
    <lineage>
        <taxon>Bacteria</taxon>
        <taxon>Bacillati</taxon>
        <taxon>Actinomycetota</taxon>
        <taxon>Actinomycetes</taxon>
        <taxon>Streptosporangiales</taxon>
        <taxon>Streptosporangiaceae</taxon>
        <taxon>Streptosporangium</taxon>
    </lineage>
</organism>
<evidence type="ECO:0000259" key="1">
    <source>
        <dbReference type="Pfam" id="PF04738"/>
    </source>
</evidence>
<feature type="domain" description="Lantibiotic dehydratase N-terminal" evidence="1">
    <location>
        <begin position="54"/>
        <end position="540"/>
    </location>
</feature>
<accession>A0A7W7S5J9</accession>
<name>A0A7W7S5J9_9ACTN</name>
<sequence>MTVPPRYQHTGLVLVRATTDPGDLELPTHLDISDPAAIQAEGRTWLATIWSRGDVREALQMASPALATRIDQLLTPGTEPAPAKDVRRAILSAASYLMRWQRRPTPFGMFAGVTAAAIGPAAAKIGTGHRALLRADAEWLLMLVDQLESHPGLRPHLMVVADSAGIVRDGRFIVAERAQVGARTPGPLREISVRHTRPVQAALAAAASPIRFDALADQLAGSFPAASPDKIRDLLHDLVDQHILITSLCPPATAADPLTYLIGALRAAGAKDLPDTATVLEQLDAISEQLARHNTSGPQTAEIRASAATQMTGLAPGIGHVLAVDVRLNGRITVPERVLEEATRAASVLLRLSTQPFGTAAWLDYHARFRTRYGPGALVPVRELVADSGLGYPGGYLGAPRARTAWRMLTERDAILLALIQQATRDGTDINLTGADIEALTVGEHADIVPPQRIELGIAVHATSTVAIDAGAFELQVTAAPRFYTSMAGRFAPLLGEVDQALLAASYAAGDQDAVAVQLSFPPRRAHTTNVVRVPRLLPWL</sequence>